<comment type="caution">
    <text evidence="1">The sequence shown here is derived from an EMBL/GenBank/DDBJ whole genome shotgun (WGS) entry which is preliminary data.</text>
</comment>
<dbReference type="Proteomes" id="UP001500235">
    <property type="component" value="Unassembled WGS sequence"/>
</dbReference>
<evidence type="ECO:0000313" key="2">
    <source>
        <dbReference type="Proteomes" id="UP001500235"/>
    </source>
</evidence>
<organism evidence="1 2">
    <name type="scientific">Sphingomonas swuensis</name>
    <dbReference type="NCBI Taxonomy" id="977800"/>
    <lineage>
        <taxon>Bacteria</taxon>
        <taxon>Pseudomonadati</taxon>
        <taxon>Pseudomonadota</taxon>
        <taxon>Alphaproteobacteria</taxon>
        <taxon>Sphingomonadales</taxon>
        <taxon>Sphingomonadaceae</taxon>
        <taxon>Sphingomonas</taxon>
    </lineage>
</organism>
<reference evidence="2" key="1">
    <citation type="journal article" date="2019" name="Int. J. Syst. Evol. Microbiol.">
        <title>The Global Catalogue of Microorganisms (GCM) 10K type strain sequencing project: providing services to taxonomists for standard genome sequencing and annotation.</title>
        <authorList>
            <consortium name="The Broad Institute Genomics Platform"/>
            <consortium name="The Broad Institute Genome Sequencing Center for Infectious Disease"/>
            <person name="Wu L."/>
            <person name="Ma J."/>
        </authorList>
    </citation>
    <scope>NUCLEOTIDE SEQUENCE [LARGE SCALE GENOMIC DNA]</scope>
    <source>
        <strain evidence="2">JCM 17563</strain>
    </source>
</reference>
<proteinExistence type="predicted"/>
<protein>
    <submittedName>
        <fullName evidence="1">Uncharacterized protein</fullName>
    </submittedName>
</protein>
<gene>
    <name evidence="1" type="ORF">GCM10022280_11100</name>
</gene>
<keyword evidence="2" id="KW-1185">Reference proteome</keyword>
<accession>A0ABP7SPH2</accession>
<name>A0ABP7SPH2_9SPHN</name>
<evidence type="ECO:0000313" key="1">
    <source>
        <dbReference type="EMBL" id="GAA4014421.1"/>
    </source>
</evidence>
<sequence>MLADDRDGTVLDTRLAQFGDRALGFAMAVENGRNDIGTLHGALPWPAATKPAVGERSADPLVPATVANWWLQSA</sequence>
<dbReference type="EMBL" id="BAABBQ010000001">
    <property type="protein sequence ID" value="GAA4014421.1"/>
    <property type="molecule type" value="Genomic_DNA"/>
</dbReference>